<comment type="caution">
    <text evidence="3">The sequence shown here is derived from an EMBL/GenBank/DDBJ whole genome shotgun (WGS) entry which is preliminary data.</text>
</comment>
<dbReference type="SMART" id="SM00185">
    <property type="entry name" value="ARM"/>
    <property type="match status" value="7"/>
</dbReference>
<feature type="repeat" description="ARM" evidence="1">
    <location>
        <begin position="359"/>
        <end position="402"/>
    </location>
</feature>
<feature type="repeat" description="ARM" evidence="1">
    <location>
        <begin position="274"/>
        <end position="312"/>
    </location>
</feature>
<name>A0AAV1IM07_9CHLO</name>
<feature type="region of interest" description="Disordered" evidence="2">
    <location>
        <begin position="638"/>
        <end position="678"/>
    </location>
</feature>
<accession>A0AAV1IM07</accession>
<keyword evidence="4" id="KW-1185">Reference proteome</keyword>
<organism evidence="3 4">
    <name type="scientific">Coccomyxa viridis</name>
    <dbReference type="NCBI Taxonomy" id="1274662"/>
    <lineage>
        <taxon>Eukaryota</taxon>
        <taxon>Viridiplantae</taxon>
        <taxon>Chlorophyta</taxon>
        <taxon>core chlorophytes</taxon>
        <taxon>Trebouxiophyceae</taxon>
        <taxon>Trebouxiophyceae incertae sedis</taxon>
        <taxon>Coccomyxaceae</taxon>
        <taxon>Coccomyxa</taxon>
    </lineage>
</organism>
<proteinExistence type="predicted"/>
<reference evidence="3 4" key="1">
    <citation type="submission" date="2023-10" db="EMBL/GenBank/DDBJ databases">
        <authorList>
            <person name="Maclean D."/>
            <person name="Macfadyen A."/>
        </authorList>
    </citation>
    <scope>NUCLEOTIDE SEQUENCE [LARGE SCALE GENOMIC DNA]</scope>
</reference>
<evidence type="ECO:0000313" key="3">
    <source>
        <dbReference type="EMBL" id="CAK0787003.1"/>
    </source>
</evidence>
<feature type="repeat" description="ARM" evidence="1">
    <location>
        <begin position="141"/>
        <end position="185"/>
    </location>
</feature>
<dbReference type="InterPro" id="IPR016024">
    <property type="entry name" value="ARM-type_fold"/>
</dbReference>
<evidence type="ECO:0000256" key="2">
    <source>
        <dbReference type="SAM" id="MobiDB-lite"/>
    </source>
</evidence>
<dbReference type="AlphaFoldDB" id="A0AAV1IM07"/>
<dbReference type="EMBL" id="CAUYUE010000016">
    <property type="protein sequence ID" value="CAK0787003.1"/>
    <property type="molecule type" value="Genomic_DNA"/>
</dbReference>
<evidence type="ECO:0000256" key="1">
    <source>
        <dbReference type="PROSITE-ProRule" id="PRU00259"/>
    </source>
</evidence>
<dbReference type="InterPro" id="IPR011989">
    <property type="entry name" value="ARM-like"/>
</dbReference>
<dbReference type="PANTHER" id="PTHR46241:SF1">
    <property type="entry name" value="OUTER DYNEIN ARM-DOCKING COMPLEX SUBUNIT 2"/>
    <property type="match status" value="1"/>
</dbReference>
<feature type="compositionally biased region" description="Low complexity" evidence="2">
    <location>
        <begin position="652"/>
        <end position="677"/>
    </location>
</feature>
<feature type="compositionally biased region" description="Low complexity" evidence="2">
    <location>
        <begin position="455"/>
        <end position="475"/>
    </location>
</feature>
<dbReference type="Proteomes" id="UP001314263">
    <property type="component" value="Unassembled WGS sequence"/>
</dbReference>
<dbReference type="SUPFAM" id="SSF48371">
    <property type="entry name" value="ARM repeat"/>
    <property type="match status" value="2"/>
</dbReference>
<dbReference type="Gene3D" id="1.25.10.10">
    <property type="entry name" value="Leucine-rich Repeat Variant"/>
    <property type="match status" value="2"/>
</dbReference>
<sequence>MIERGVVEDLHNQLLSGDKEQQASAVVHIRDLCAEREEYRDQFASTIPHLSGLIDTTASAESLPLTHIAAQALGFLAESDPIRDIIRNTGGLQNLIDVLKALQKGTCGSTAAGKDLRIILLTVLLALAVDEANRAAAHAAGLIPLLVQMLQSIRDDQVALDRAAKLVGRLAYNRAVKDAVRDAQGINALVKLLQLGKESTADLHLAETVAVAITILSINNELNQDAVRDAYGIPPIVKMLEPSKEEGQASAAADAIRALCLNNSSNKDAVREAWALPLLVKLLSSEDTQLVSKSMDCLRILTTSNEANKEAIFHIPSSLSTLMKHMSREGDLSVVERAVAIIGNLSVDGRGFVALREAGVMQRLVQLLEESPQSRIPEIAAKTLANLAANDSNQTAIRLAGGIPPLMRLQIMGSNDQVLSAAEDALRRLQVSGAERNAILDTLRYMEGMHERQVSRAQAGAGPPQPAAQSAPSRPETSDAKPFTRYSVEETVELLKLLGFKNTDTIEAHGVCGADLLELDDQELREELKLPPLQLRKLKNLKAAFKTFNSMQRRPGKGDVTYMELQEWLVRMGCSDADITSIKEGLKEALGKTILAVLSFQDFAVCFSWFGSTLHMMRQGCDGSVAALSRLPSLGQASCPHNAPTQEEQIDSASSGRPSASPAAAAAFAANEQHPPAVASATNGNVLEAHHTSV</sequence>
<evidence type="ECO:0000313" key="4">
    <source>
        <dbReference type="Proteomes" id="UP001314263"/>
    </source>
</evidence>
<dbReference type="InterPro" id="IPR000225">
    <property type="entry name" value="Armadillo"/>
</dbReference>
<feature type="region of interest" description="Disordered" evidence="2">
    <location>
        <begin position="451"/>
        <end position="483"/>
    </location>
</feature>
<dbReference type="PANTHER" id="PTHR46241">
    <property type="entry name" value="ARMADILLO REPEAT-CONTAINING PROTEIN 4 ARMC4"/>
    <property type="match status" value="1"/>
</dbReference>
<protein>
    <submittedName>
        <fullName evidence="3">Uncharacterized protein</fullName>
    </submittedName>
</protein>
<dbReference type="PROSITE" id="PS50176">
    <property type="entry name" value="ARM_REPEAT"/>
    <property type="match status" value="3"/>
</dbReference>
<gene>
    <name evidence="3" type="ORF">CVIRNUC_010219</name>
</gene>